<gene>
    <name evidence="5" type="primary">yurK</name>
    <name evidence="7" type="ORF">DWW07_18225</name>
    <name evidence="6" type="ORF">DWX77_14060</name>
    <name evidence="8" type="ORF">EAI82_15715</name>
    <name evidence="5" type="ORF">ERS852533_03664</name>
</gene>
<dbReference type="OrthoDB" id="1648691at2"/>
<dbReference type="EMBL" id="QRZI01000025">
    <property type="protein sequence ID" value="RGV60083.1"/>
    <property type="molecule type" value="Genomic_DNA"/>
</dbReference>
<dbReference type="EMBL" id="CZBA01000039">
    <property type="protein sequence ID" value="CUQ07880.1"/>
    <property type="molecule type" value="Genomic_DNA"/>
</dbReference>
<dbReference type="Proteomes" id="UP000265828">
    <property type="component" value="Unassembled WGS sequence"/>
</dbReference>
<dbReference type="InterPro" id="IPR050679">
    <property type="entry name" value="Bact_HTH_transcr_reg"/>
</dbReference>
<evidence type="ECO:0000313" key="12">
    <source>
        <dbReference type="Proteomes" id="UP000293506"/>
    </source>
</evidence>
<organism evidence="5 9">
    <name type="scientific">Blautia obeum</name>
    <dbReference type="NCBI Taxonomy" id="40520"/>
    <lineage>
        <taxon>Bacteria</taxon>
        <taxon>Bacillati</taxon>
        <taxon>Bacillota</taxon>
        <taxon>Clostridia</taxon>
        <taxon>Lachnospirales</taxon>
        <taxon>Lachnospiraceae</taxon>
        <taxon>Blautia</taxon>
    </lineage>
</organism>
<dbReference type="Gene3D" id="3.40.1410.10">
    <property type="entry name" value="Chorismate lyase-like"/>
    <property type="match status" value="1"/>
</dbReference>
<dbReference type="RefSeq" id="WP_055057134.1">
    <property type="nucleotide sequence ID" value="NZ_CAXSOH010000012.1"/>
</dbReference>
<dbReference type="InterPro" id="IPR036388">
    <property type="entry name" value="WH-like_DNA-bd_sf"/>
</dbReference>
<dbReference type="GO" id="GO:0003700">
    <property type="term" value="F:DNA-binding transcription factor activity"/>
    <property type="evidence" value="ECO:0007669"/>
    <property type="project" value="InterPro"/>
</dbReference>
<reference evidence="5 9" key="1">
    <citation type="submission" date="2015-09" db="EMBL/GenBank/DDBJ databases">
        <authorList>
            <consortium name="Pathogen Informatics"/>
        </authorList>
    </citation>
    <scope>NUCLEOTIDE SEQUENCE [LARGE SCALE GENOMIC DNA]</scope>
    <source>
        <strain evidence="5 9">2789STDY5834921</strain>
    </source>
</reference>
<dbReference type="PROSITE" id="PS50949">
    <property type="entry name" value="HTH_GNTR"/>
    <property type="match status" value="1"/>
</dbReference>
<evidence type="ECO:0000256" key="2">
    <source>
        <dbReference type="ARBA" id="ARBA00023125"/>
    </source>
</evidence>
<dbReference type="AlphaFoldDB" id="A0A174TKG0"/>
<dbReference type="EMBL" id="QRVV01000062">
    <property type="protein sequence ID" value="RGS69973.1"/>
    <property type="molecule type" value="Genomic_DNA"/>
</dbReference>
<reference evidence="8 12" key="3">
    <citation type="journal article" date="2019" name="Science, e1252229">
        <title>Invertible promoters mediate bacterial phase variation, antibiotic resistance, and host adaptation in the gut.</title>
        <authorList>
            <person name="Jiang X."/>
            <person name="Hall A.B."/>
            <person name="Arthur T.D."/>
            <person name="Plichta D.R."/>
            <person name="Covington C.T."/>
            <person name="Poyet M."/>
            <person name="Crothers J."/>
            <person name="Moses P.L."/>
            <person name="Tolonen A.C."/>
            <person name="Vlamakis H."/>
            <person name="Alm E.J."/>
            <person name="Xavier R.J."/>
        </authorList>
    </citation>
    <scope>NUCLEOTIDE SEQUENCE [LARGE SCALE GENOMIC DNA]</scope>
    <source>
        <strain evidence="8">Af_0058</strain>
        <strain evidence="12">af_0058</strain>
    </source>
</reference>
<dbReference type="PANTHER" id="PTHR44846:SF1">
    <property type="entry name" value="MANNOSYL-D-GLYCERATE TRANSPORT_METABOLISM SYSTEM REPRESSOR MNGR-RELATED"/>
    <property type="match status" value="1"/>
</dbReference>
<dbReference type="PANTHER" id="PTHR44846">
    <property type="entry name" value="MANNOSYL-D-GLYCERATE TRANSPORT/METABOLISM SYSTEM REPRESSOR MNGR-RELATED"/>
    <property type="match status" value="1"/>
</dbReference>
<evidence type="ECO:0000313" key="7">
    <source>
        <dbReference type="EMBL" id="RGV60083.1"/>
    </source>
</evidence>
<dbReference type="SMART" id="SM00866">
    <property type="entry name" value="UTRA"/>
    <property type="match status" value="1"/>
</dbReference>
<dbReference type="CDD" id="cd07377">
    <property type="entry name" value="WHTH_GntR"/>
    <property type="match status" value="1"/>
</dbReference>
<dbReference type="InterPro" id="IPR028978">
    <property type="entry name" value="Chorismate_lyase_/UTRA_dom_sf"/>
</dbReference>
<dbReference type="SUPFAM" id="SSF64288">
    <property type="entry name" value="Chorismate lyase-like"/>
    <property type="match status" value="1"/>
</dbReference>
<dbReference type="Proteomes" id="UP000284242">
    <property type="component" value="Unassembled WGS sequence"/>
</dbReference>
<keyword evidence="3" id="KW-0804">Transcription</keyword>
<dbReference type="GO" id="GO:0045892">
    <property type="term" value="P:negative regulation of DNA-templated transcription"/>
    <property type="evidence" value="ECO:0007669"/>
    <property type="project" value="TreeGrafter"/>
</dbReference>
<keyword evidence="1" id="KW-0805">Transcription regulation</keyword>
<proteinExistence type="predicted"/>
<dbReference type="GO" id="GO:0003677">
    <property type="term" value="F:DNA binding"/>
    <property type="evidence" value="ECO:0007669"/>
    <property type="project" value="UniProtKB-KW"/>
</dbReference>
<dbReference type="InterPro" id="IPR011663">
    <property type="entry name" value="UTRA"/>
</dbReference>
<evidence type="ECO:0000259" key="4">
    <source>
        <dbReference type="PROSITE" id="PS50949"/>
    </source>
</evidence>
<keyword evidence="2" id="KW-0238">DNA-binding</keyword>
<evidence type="ECO:0000313" key="6">
    <source>
        <dbReference type="EMBL" id="RGS69973.1"/>
    </source>
</evidence>
<dbReference type="FunFam" id="1.10.10.10:FF:000079">
    <property type="entry name" value="GntR family transcriptional regulator"/>
    <property type="match status" value="1"/>
</dbReference>
<dbReference type="Proteomes" id="UP000095413">
    <property type="component" value="Unassembled WGS sequence"/>
</dbReference>
<dbReference type="EMBL" id="RCXQ01000029">
    <property type="protein sequence ID" value="RYT60804.1"/>
    <property type="molecule type" value="Genomic_DNA"/>
</dbReference>
<evidence type="ECO:0000313" key="5">
    <source>
        <dbReference type="EMBL" id="CUQ07880.1"/>
    </source>
</evidence>
<sequence>MLKHDSAIPLYQQIENDIKEKIASGEYQAGQMLPSENKYCEMYKVSRVTVRNAITDLVDEGILIRKHGKGTFVENQKIQNNLIKFQGFTSTCRENNIKMQTHILCVCRQEASLYDIRTLDLKEGDDVIYIKRIRYANDQPVIIEHVHLPYRQYAFLLDEDLENRSLYATIEQHTGANPENYCFVKLCLEASAATPEESLFLDIPAGSPLFVLKEEVISDTGAPIHWTKQIMSGSYFKFNLSNEVNHLSINID</sequence>
<dbReference type="Proteomes" id="UP000293506">
    <property type="component" value="Unassembled WGS sequence"/>
</dbReference>
<accession>A0A174TKG0</accession>
<evidence type="ECO:0000256" key="1">
    <source>
        <dbReference type="ARBA" id="ARBA00023015"/>
    </source>
</evidence>
<dbReference type="SUPFAM" id="SSF46785">
    <property type="entry name" value="Winged helix' DNA-binding domain"/>
    <property type="match status" value="1"/>
</dbReference>
<evidence type="ECO:0000313" key="8">
    <source>
        <dbReference type="EMBL" id="RYT60804.1"/>
    </source>
</evidence>
<dbReference type="InterPro" id="IPR036390">
    <property type="entry name" value="WH_DNA-bd_sf"/>
</dbReference>
<dbReference type="PRINTS" id="PR00035">
    <property type="entry name" value="HTHGNTR"/>
</dbReference>
<reference evidence="10 11" key="2">
    <citation type="submission" date="2018-08" db="EMBL/GenBank/DDBJ databases">
        <title>A genome reference for cultivated species of the human gut microbiota.</title>
        <authorList>
            <person name="Zou Y."/>
            <person name="Xue W."/>
            <person name="Luo G."/>
        </authorList>
    </citation>
    <scope>NUCLEOTIDE SEQUENCE [LARGE SCALE GENOMIC DNA]</scope>
    <source>
        <strain evidence="7 10">AF14-23</strain>
        <strain evidence="6 11">AF21-24</strain>
    </source>
</reference>
<protein>
    <submittedName>
        <fullName evidence="6">GntR family transcriptional regulator</fullName>
    </submittedName>
    <submittedName>
        <fullName evidence="5">Uncharacterized HTH-type transcriptional regulator yurK</fullName>
    </submittedName>
</protein>
<evidence type="ECO:0000256" key="3">
    <source>
        <dbReference type="ARBA" id="ARBA00023163"/>
    </source>
</evidence>
<feature type="domain" description="HTH gntR-type" evidence="4">
    <location>
        <begin position="8"/>
        <end position="76"/>
    </location>
</feature>
<dbReference type="InterPro" id="IPR000524">
    <property type="entry name" value="Tscrpt_reg_HTH_GntR"/>
</dbReference>
<dbReference type="Gene3D" id="1.10.10.10">
    <property type="entry name" value="Winged helix-like DNA-binding domain superfamily/Winged helix DNA-binding domain"/>
    <property type="match status" value="1"/>
</dbReference>
<dbReference type="Pfam" id="PF07702">
    <property type="entry name" value="UTRA"/>
    <property type="match status" value="1"/>
</dbReference>
<dbReference type="Pfam" id="PF00392">
    <property type="entry name" value="GntR"/>
    <property type="match status" value="1"/>
</dbReference>
<dbReference type="SMART" id="SM00345">
    <property type="entry name" value="HTH_GNTR"/>
    <property type="match status" value="1"/>
</dbReference>
<evidence type="ECO:0000313" key="11">
    <source>
        <dbReference type="Proteomes" id="UP000284242"/>
    </source>
</evidence>
<name>A0A174TKG0_9FIRM</name>
<evidence type="ECO:0000313" key="9">
    <source>
        <dbReference type="Proteomes" id="UP000095413"/>
    </source>
</evidence>
<evidence type="ECO:0000313" key="10">
    <source>
        <dbReference type="Proteomes" id="UP000265828"/>
    </source>
</evidence>